<sequence>MADFALPASSSRRLMNTFAVDAESLIAVAIPEQVVTSSLSPIIEIHTAGLNDLPYPLSTATLWVACCESWPHADPDWEGLYFINLAIQADHMFSQVGSDNQFLTLDVRPGTVFLTNPLALHWLQPSDKQLNRIAEGLQERRNGYIGLQWEVAYHEIDAKVLWLKEELEKLGNVEQLGCDIAPLLIQPEADYVQAPPGHDFVIGPEVRALPRRKS</sequence>
<dbReference type="EMBL" id="KY494864">
    <property type="protein sequence ID" value="ARD70122.1"/>
    <property type="molecule type" value="Genomic_DNA"/>
</dbReference>
<geneLocation type="plasmid" evidence="1">
    <name>pJB37</name>
</geneLocation>
<dbReference type="AlphaFoldDB" id="A0A1V0M5H4"/>
<name>A0A1V0M5H4_PSEAI</name>
<keyword evidence="1" id="KW-0614">Plasmid</keyword>
<proteinExistence type="predicted"/>
<evidence type="ECO:0000313" key="1">
    <source>
        <dbReference type="EMBL" id="ARD70122.1"/>
    </source>
</evidence>
<reference evidence="1" key="1">
    <citation type="submission" date="2017-01" db="EMBL/GenBank/DDBJ databases">
        <title>Complete nucleotide sequence of an IncP-2 blaVIM-2-harboring megaplasmid from Pseudomonas aeruginosa.</title>
        <authorList>
            <person name="Botelho J."/>
            <person name="Grosso F."/>
            <person name="Mabrouk A."/>
            <person name="Peixe L."/>
        </authorList>
    </citation>
    <scope>NUCLEOTIDE SEQUENCE</scope>
    <source>
        <strain evidence="1">FFUP_PS_37</strain>
        <plasmid evidence="1">pJB37</plasmid>
    </source>
</reference>
<protein>
    <submittedName>
        <fullName evidence="1">Uncharacterized protein</fullName>
    </submittedName>
</protein>
<organism evidence="1">
    <name type="scientific">Pseudomonas aeruginosa</name>
    <dbReference type="NCBI Taxonomy" id="287"/>
    <lineage>
        <taxon>Bacteria</taxon>
        <taxon>Pseudomonadati</taxon>
        <taxon>Pseudomonadota</taxon>
        <taxon>Gammaproteobacteria</taxon>
        <taxon>Pseudomonadales</taxon>
        <taxon>Pseudomonadaceae</taxon>
        <taxon>Pseudomonas</taxon>
    </lineage>
</organism>
<accession>A0A1V0M5H4</accession>